<name>A0A840RAV0_9NEIS</name>
<reference evidence="9 10" key="1">
    <citation type="submission" date="2020-08" db="EMBL/GenBank/DDBJ databases">
        <title>Genomic Encyclopedia of Type Strains, Phase IV (KMG-IV): sequencing the most valuable type-strain genomes for metagenomic binning, comparative biology and taxonomic classification.</title>
        <authorList>
            <person name="Goeker M."/>
        </authorList>
    </citation>
    <scope>NUCLEOTIDE SEQUENCE [LARGE SCALE GENOMIC DNA]</scope>
    <source>
        <strain evidence="9 10">DSM 18233</strain>
    </source>
</reference>
<evidence type="ECO:0000256" key="7">
    <source>
        <dbReference type="RuleBase" id="RU363032"/>
    </source>
</evidence>
<organism evidence="9 10">
    <name type="scientific">Silvimonas terrae</name>
    <dbReference type="NCBI Taxonomy" id="300266"/>
    <lineage>
        <taxon>Bacteria</taxon>
        <taxon>Pseudomonadati</taxon>
        <taxon>Pseudomonadota</taxon>
        <taxon>Betaproteobacteria</taxon>
        <taxon>Neisseriales</taxon>
        <taxon>Chitinibacteraceae</taxon>
        <taxon>Silvimonas</taxon>
    </lineage>
</organism>
<feature type="transmembrane region" description="Helical" evidence="7">
    <location>
        <begin position="163"/>
        <end position="188"/>
    </location>
</feature>
<dbReference type="PROSITE" id="PS50928">
    <property type="entry name" value="ABC_TM1"/>
    <property type="match status" value="1"/>
</dbReference>
<dbReference type="Pfam" id="PF00528">
    <property type="entry name" value="BPD_transp_1"/>
    <property type="match status" value="1"/>
</dbReference>
<evidence type="ECO:0000259" key="8">
    <source>
        <dbReference type="PROSITE" id="PS50928"/>
    </source>
</evidence>
<evidence type="ECO:0000313" key="9">
    <source>
        <dbReference type="EMBL" id="MBB5189431.1"/>
    </source>
</evidence>
<dbReference type="InterPro" id="IPR035906">
    <property type="entry name" value="MetI-like_sf"/>
</dbReference>
<evidence type="ECO:0000256" key="6">
    <source>
        <dbReference type="ARBA" id="ARBA00023136"/>
    </source>
</evidence>
<comment type="caution">
    <text evidence="9">The sequence shown here is derived from an EMBL/GenBank/DDBJ whole genome shotgun (WGS) entry which is preliminary data.</text>
</comment>
<protein>
    <submittedName>
        <fullName evidence="9">Trehalose/maltose transport system permease protein</fullName>
    </submittedName>
</protein>
<dbReference type="RefSeq" id="WP_184096530.1">
    <property type="nucleotide sequence ID" value="NZ_JACHHN010000001.1"/>
</dbReference>
<sequence>MDDSLIARARRRQAYWLVLPVIVVLAAIAGWPLLRTIWFSLTNAQLSDMGNSQFVGLANYVGEAGVLRDGEWWNSVRNTLFFAVISVILETLLGLGVALLLNTPSRIQALLRAAVLVPWAIPTVVSAKMWSWMLNDQFGVVNAMLQNLHLISSPLAFTADPHLSFPTIIMVDVWKTTPFMALLILAALQLVPEDCYEAAHMDGVPRWRIFRYITLPLIMPGVLVAMIFRTLDALRVFDLIYVMTSNSHVTKSMSVYVREQLIDFQQVGYGSASATLLFLIIAVSTTIYMVGTRTRVEGN</sequence>
<dbReference type="CDD" id="cd06261">
    <property type="entry name" value="TM_PBP2"/>
    <property type="match status" value="1"/>
</dbReference>
<evidence type="ECO:0000256" key="1">
    <source>
        <dbReference type="ARBA" id="ARBA00004651"/>
    </source>
</evidence>
<feature type="transmembrane region" description="Helical" evidence="7">
    <location>
        <begin position="113"/>
        <end position="133"/>
    </location>
</feature>
<keyword evidence="10" id="KW-1185">Reference proteome</keyword>
<dbReference type="SUPFAM" id="SSF161098">
    <property type="entry name" value="MetI-like"/>
    <property type="match status" value="1"/>
</dbReference>
<evidence type="ECO:0000256" key="4">
    <source>
        <dbReference type="ARBA" id="ARBA00022692"/>
    </source>
</evidence>
<evidence type="ECO:0000256" key="5">
    <source>
        <dbReference type="ARBA" id="ARBA00022989"/>
    </source>
</evidence>
<keyword evidence="5 7" id="KW-1133">Transmembrane helix</keyword>
<dbReference type="PANTHER" id="PTHR43005:SF2">
    <property type="entry name" value="INTEGRAL MEMBRANE SUGAR TRANSPORT PROTEIN"/>
    <property type="match status" value="1"/>
</dbReference>
<evidence type="ECO:0000313" key="10">
    <source>
        <dbReference type="Proteomes" id="UP000543030"/>
    </source>
</evidence>
<dbReference type="Gene3D" id="1.10.3720.10">
    <property type="entry name" value="MetI-like"/>
    <property type="match status" value="1"/>
</dbReference>
<keyword evidence="6 7" id="KW-0472">Membrane</keyword>
<feature type="transmembrane region" description="Helical" evidence="7">
    <location>
        <begin position="267"/>
        <end position="290"/>
    </location>
</feature>
<keyword evidence="2 7" id="KW-0813">Transport</keyword>
<feature type="transmembrane region" description="Helical" evidence="7">
    <location>
        <begin position="80"/>
        <end position="101"/>
    </location>
</feature>
<evidence type="ECO:0000256" key="3">
    <source>
        <dbReference type="ARBA" id="ARBA00022475"/>
    </source>
</evidence>
<feature type="domain" description="ABC transmembrane type-1" evidence="8">
    <location>
        <begin position="76"/>
        <end position="288"/>
    </location>
</feature>
<feature type="transmembrane region" description="Helical" evidence="7">
    <location>
        <begin position="14"/>
        <end position="34"/>
    </location>
</feature>
<accession>A0A840RAV0</accession>
<dbReference type="GO" id="GO:0055085">
    <property type="term" value="P:transmembrane transport"/>
    <property type="evidence" value="ECO:0007669"/>
    <property type="project" value="InterPro"/>
</dbReference>
<dbReference type="PANTHER" id="PTHR43005">
    <property type="entry name" value="BLR7065 PROTEIN"/>
    <property type="match status" value="1"/>
</dbReference>
<feature type="transmembrane region" description="Helical" evidence="7">
    <location>
        <begin position="209"/>
        <end position="228"/>
    </location>
</feature>
<keyword evidence="4 7" id="KW-0812">Transmembrane</keyword>
<gene>
    <name evidence="9" type="ORF">HNQ50_000141</name>
</gene>
<comment type="similarity">
    <text evidence="7">Belongs to the binding-protein-dependent transport system permease family.</text>
</comment>
<keyword evidence="3" id="KW-1003">Cell membrane</keyword>
<proteinExistence type="inferred from homology"/>
<dbReference type="Proteomes" id="UP000543030">
    <property type="component" value="Unassembled WGS sequence"/>
</dbReference>
<comment type="subcellular location">
    <subcellularLocation>
        <location evidence="1 7">Cell membrane</location>
        <topology evidence="1 7">Multi-pass membrane protein</topology>
    </subcellularLocation>
</comment>
<dbReference type="GO" id="GO:0005886">
    <property type="term" value="C:plasma membrane"/>
    <property type="evidence" value="ECO:0007669"/>
    <property type="project" value="UniProtKB-SubCell"/>
</dbReference>
<dbReference type="InterPro" id="IPR000515">
    <property type="entry name" value="MetI-like"/>
</dbReference>
<dbReference type="EMBL" id="JACHHN010000001">
    <property type="protein sequence ID" value="MBB5189431.1"/>
    <property type="molecule type" value="Genomic_DNA"/>
</dbReference>
<dbReference type="AlphaFoldDB" id="A0A840RAV0"/>
<evidence type="ECO:0000256" key="2">
    <source>
        <dbReference type="ARBA" id="ARBA00022448"/>
    </source>
</evidence>